<name>A0A6J5LLT8_9CAUD</name>
<reference evidence="1" key="1">
    <citation type="submission" date="2020-04" db="EMBL/GenBank/DDBJ databases">
        <authorList>
            <person name="Chiriac C."/>
            <person name="Salcher M."/>
            <person name="Ghai R."/>
            <person name="Kavagutti S V."/>
        </authorList>
    </citation>
    <scope>NUCLEOTIDE SEQUENCE</scope>
</reference>
<protein>
    <submittedName>
        <fullName evidence="1">Uncharacterized protein</fullName>
    </submittedName>
</protein>
<accession>A0A6J5LLT8</accession>
<evidence type="ECO:0000313" key="1">
    <source>
        <dbReference type="EMBL" id="CAB4132699.1"/>
    </source>
</evidence>
<gene>
    <name evidence="1" type="ORF">UFOVP248_70</name>
</gene>
<sequence>MNTTMAGLSIRSIIRVYRQALSKIHKITNKYNNYHAEDLLSIDEPSYYLAESLIHSLRNSNGLEQMPEEQRMALIFELSKPCTYTLEEE</sequence>
<organism evidence="1">
    <name type="scientific">uncultured Caudovirales phage</name>
    <dbReference type="NCBI Taxonomy" id="2100421"/>
    <lineage>
        <taxon>Viruses</taxon>
        <taxon>Duplodnaviria</taxon>
        <taxon>Heunggongvirae</taxon>
        <taxon>Uroviricota</taxon>
        <taxon>Caudoviricetes</taxon>
        <taxon>Peduoviridae</taxon>
        <taxon>Maltschvirus</taxon>
        <taxon>Maltschvirus maltsch</taxon>
    </lineage>
</organism>
<proteinExistence type="predicted"/>
<dbReference type="EMBL" id="LR796267">
    <property type="protein sequence ID" value="CAB4132699.1"/>
    <property type="molecule type" value="Genomic_DNA"/>
</dbReference>